<keyword evidence="1" id="KW-0732">Signal</keyword>
<proteinExistence type="predicted"/>
<accession>A0AA36PJY5</accession>
<name>A0AA36PJY5_YERMO</name>
<feature type="signal peptide" evidence="1">
    <location>
        <begin position="1"/>
        <end position="23"/>
    </location>
</feature>
<evidence type="ECO:0000256" key="1">
    <source>
        <dbReference type="SAM" id="SignalP"/>
    </source>
</evidence>
<dbReference type="Proteomes" id="UP000040841">
    <property type="component" value="Unassembled WGS sequence"/>
</dbReference>
<dbReference type="AlphaFoldDB" id="A0AA36PJY5"/>
<feature type="chain" id="PRO_5041374879" evidence="1">
    <location>
        <begin position="24"/>
        <end position="366"/>
    </location>
</feature>
<evidence type="ECO:0000313" key="2">
    <source>
        <dbReference type="EMBL" id="CNI22291.1"/>
    </source>
</evidence>
<reference evidence="2 3" key="1">
    <citation type="submission" date="2015-03" db="EMBL/GenBank/DDBJ databases">
        <authorList>
            <consortium name="Pathogen Informatics"/>
            <person name="Murphy D."/>
        </authorList>
    </citation>
    <scope>NUCLEOTIDE SEQUENCE [LARGE SCALE GENOMIC DNA]</scope>
    <source>
        <strain evidence="2 3">FE82747</strain>
    </source>
</reference>
<organism evidence="2 3">
    <name type="scientific">Yersinia mollaretii</name>
    <dbReference type="NCBI Taxonomy" id="33060"/>
    <lineage>
        <taxon>Bacteria</taxon>
        <taxon>Pseudomonadati</taxon>
        <taxon>Pseudomonadota</taxon>
        <taxon>Gammaproteobacteria</taxon>
        <taxon>Enterobacterales</taxon>
        <taxon>Yersiniaceae</taxon>
        <taxon>Yersinia</taxon>
    </lineage>
</organism>
<protein>
    <submittedName>
        <fullName evidence="2">Alpha-related fimbriae major subunit</fullName>
    </submittedName>
</protein>
<comment type="caution">
    <text evidence="2">The sequence shown here is derived from an EMBL/GenBank/DDBJ whole genome shotgun (WGS) entry which is preliminary data.</text>
</comment>
<gene>
    <name evidence="2" type="ORF">ERS008502_02608</name>
</gene>
<sequence>MNFKNKYLFAGLLLLILSPTVTAASALYYNDHVKSYSNCSVKLLEDNSVDVSFQANLADNLFYTKDAGIHLDRWKKLFKLDRAIPLSRHNALLSLYFYHADGSPNTNIQLSDINHLTLNGSSPKNASNSIQEIRFENGSIPFNMTHYSVSFNVSANALKSVRIGATVGGILIAHSTKQEYPLFSSTGVSFDPTGHQCASFDPQSGIAPQALKVDPKFHLVSAVWQLASLDLDHLIKNTSEGQGLDAPMISPQANRFCINYRAMGTQDTRYMISASNKNGLSTSTQHFQLIEESGSNVINYHVELEDHGNSKTSILLPKERKFIQLKSSNGGMEQMCWSPRILAYSTKTTDKGSYSDTLNFTITPQS</sequence>
<dbReference type="RefSeq" id="WP_049678782.1">
    <property type="nucleotide sequence ID" value="NZ_CABMMJ010000006.1"/>
</dbReference>
<dbReference type="EMBL" id="CQBM01000006">
    <property type="protein sequence ID" value="CNI22291.1"/>
    <property type="molecule type" value="Genomic_DNA"/>
</dbReference>
<evidence type="ECO:0000313" key="3">
    <source>
        <dbReference type="Proteomes" id="UP000040841"/>
    </source>
</evidence>